<dbReference type="Pfam" id="PF23781">
    <property type="entry name" value="Phage_TAC_16"/>
    <property type="match status" value="1"/>
</dbReference>
<protein>
    <submittedName>
        <fullName evidence="1">Uncharacterized protein</fullName>
    </submittedName>
</protein>
<evidence type="ECO:0000313" key="2">
    <source>
        <dbReference type="Proteomes" id="UP000011731"/>
    </source>
</evidence>
<keyword evidence="2" id="KW-1185">Reference proteome</keyword>
<proteinExistence type="predicted"/>
<evidence type="ECO:0000313" key="1">
    <source>
        <dbReference type="EMBL" id="EME53732.1"/>
    </source>
</evidence>
<sequence>MTSFNDDPAKIARDEADLAERKRRLGLEKTDGPEVIEIDESGEVKAETAVATVDEPEPWPHEILSDFYGEDWEVRKPSEQALAGFALASGKYVPQKLQNDLVGLFIKNHMSEESHERMYERLMNPDDPDFTPATLGEMMKEIATLGRSTASVES</sequence>
<name>M2YGB1_9NOCA</name>
<gene>
    <name evidence="1" type="ORF">G352_23871</name>
</gene>
<organism evidence="1 2">
    <name type="scientific">Rhodococcus ruber BKS 20-38</name>
    <dbReference type="NCBI Taxonomy" id="1278076"/>
    <lineage>
        <taxon>Bacteria</taxon>
        <taxon>Bacillati</taxon>
        <taxon>Actinomycetota</taxon>
        <taxon>Actinomycetes</taxon>
        <taxon>Mycobacteriales</taxon>
        <taxon>Nocardiaceae</taxon>
        <taxon>Rhodococcus</taxon>
    </lineage>
</organism>
<dbReference type="RefSeq" id="WP_003938835.1">
    <property type="nucleotide sequence ID" value="NZ_AOEX01000093.1"/>
</dbReference>
<dbReference type="AlphaFoldDB" id="M2YGB1"/>
<dbReference type="PATRIC" id="fig|1278076.4.peg.4890"/>
<dbReference type="EMBL" id="AOEX01000093">
    <property type="protein sequence ID" value="EME53732.1"/>
    <property type="molecule type" value="Genomic_DNA"/>
</dbReference>
<dbReference type="Proteomes" id="UP000011731">
    <property type="component" value="Unassembled WGS sequence"/>
</dbReference>
<dbReference type="InterPro" id="IPR056927">
    <property type="entry name" value="Phage_TAC"/>
</dbReference>
<accession>M2YGB1</accession>
<comment type="caution">
    <text evidence="1">The sequence shown here is derived from an EMBL/GenBank/DDBJ whole genome shotgun (WGS) entry which is preliminary data.</text>
</comment>
<reference evidence="1 2" key="1">
    <citation type="journal article" date="2013" name="Genome Announc.">
        <title>Draft Genome Sequence of Rhodococcus ruber Strain BKS 20-38.</title>
        <authorList>
            <person name="Bala M."/>
            <person name="Kumar S."/>
            <person name="Raghava G.P."/>
            <person name="Mayilraj S."/>
        </authorList>
    </citation>
    <scope>NUCLEOTIDE SEQUENCE [LARGE SCALE GENOMIC DNA]</scope>
    <source>
        <strain evidence="1 2">BKS 20-38</strain>
    </source>
</reference>